<comment type="caution">
    <text evidence="1">The sequence shown here is derived from an EMBL/GenBank/DDBJ whole genome shotgun (WGS) entry which is preliminary data.</text>
</comment>
<reference evidence="1" key="2">
    <citation type="submission" date="2020-06" db="EMBL/GenBank/DDBJ databases">
        <authorList>
            <person name="Sheffer M."/>
        </authorList>
    </citation>
    <scope>NUCLEOTIDE SEQUENCE</scope>
</reference>
<protein>
    <submittedName>
        <fullName evidence="1">Uncharacterized protein</fullName>
    </submittedName>
</protein>
<organism evidence="1 2">
    <name type="scientific">Argiope bruennichi</name>
    <name type="common">Wasp spider</name>
    <name type="synonym">Aranea bruennichi</name>
    <dbReference type="NCBI Taxonomy" id="94029"/>
    <lineage>
        <taxon>Eukaryota</taxon>
        <taxon>Metazoa</taxon>
        <taxon>Ecdysozoa</taxon>
        <taxon>Arthropoda</taxon>
        <taxon>Chelicerata</taxon>
        <taxon>Arachnida</taxon>
        <taxon>Araneae</taxon>
        <taxon>Araneomorphae</taxon>
        <taxon>Entelegynae</taxon>
        <taxon>Araneoidea</taxon>
        <taxon>Araneidae</taxon>
        <taxon>Argiope</taxon>
    </lineage>
</organism>
<gene>
    <name evidence="1" type="ORF">HNY73_005028</name>
</gene>
<evidence type="ECO:0000313" key="2">
    <source>
        <dbReference type="Proteomes" id="UP000807504"/>
    </source>
</evidence>
<dbReference type="AlphaFoldDB" id="A0A8T0FHP0"/>
<sequence>MKNSATVNQLSGTDEDEIMAPYTSIREVNGFSMPILRDTGSSIDVICLKVVKPEMFTGEHVWTKAAVVSNKADKGRYLPGNGTAAIIEKSKDFPVPQQVNAIQTRSWKCLEELKEITHVKERDPVTLEETELPTAEDIEIEDDLFSFPPKQEFEGLTLLKIDSKAFIAAQQSCKDSQSLTKNILEKTDAKNFKILLNGLLVKKKVNLPLGAPL</sequence>
<reference evidence="1" key="1">
    <citation type="journal article" date="2020" name="bioRxiv">
        <title>Chromosome-level reference genome of the European wasp spider Argiope bruennichi: a resource for studies on range expansion and evolutionary adaptation.</title>
        <authorList>
            <person name="Sheffer M.M."/>
            <person name="Hoppe A."/>
            <person name="Krehenwinkel H."/>
            <person name="Uhl G."/>
            <person name="Kuss A.W."/>
            <person name="Jensen L."/>
            <person name="Jensen C."/>
            <person name="Gillespie R.G."/>
            <person name="Hoff K.J."/>
            <person name="Prost S."/>
        </authorList>
    </citation>
    <scope>NUCLEOTIDE SEQUENCE</scope>
</reference>
<keyword evidence="2" id="KW-1185">Reference proteome</keyword>
<accession>A0A8T0FHP0</accession>
<proteinExistence type="predicted"/>
<dbReference type="EMBL" id="JABXBU010000011">
    <property type="protein sequence ID" value="KAF8789932.1"/>
    <property type="molecule type" value="Genomic_DNA"/>
</dbReference>
<evidence type="ECO:0000313" key="1">
    <source>
        <dbReference type="EMBL" id="KAF8789932.1"/>
    </source>
</evidence>
<dbReference type="Proteomes" id="UP000807504">
    <property type="component" value="Unassembled WGS sequence"/>
</dbReference>
<name>A0A8T0FHP0_ARGBR</name>